<reference evidence="1 2" key="1">
    <citation type="journal article" date="2020" name="Genomics">
        <title>Complete, high-quality genomes from long-read metagenomic sequencing of two wolf lichen thalli reveals enigmatic genome architecture.</title>
        <authorList>
            <person name="McKenzie S.K."/>
            <person name="Walston R.F."/>
            <person name="Allen J.L."/>
        </authorList>
    </citation>
    <scope>NUCLEOTIDE SEQUENCE [LARGE SCALE GENOMIC DNA]</scope>
    <source>
        <strain evidence="1">WasteWater2</strain>
    </source>
</reference>
<gene>
    <name evidence="1" type="ORF">HO173_003265</name>
</gene>
<dbReference type="GeneID" id="59284933"/>
<protein>
    <submittedName>
        <fullName evidence="1">Uncharacterized protein</fullName>
    </submittedName>
</protein>
<comment type="caution">
    <text evidence="1">The sequence shown here is derived from an EMBL/GenBank/DDBJ whole genome shotgun (WGS) entry which is preliminary data.</text>
</comment>
<organism evidence="1 2">
    <name type="scientific">Letharia columbiana</name>
    <dbReference type="NCBI Taxonomy" id="112416"/>
    <lineage>
        <taxon>Eukaryota</taxon>
        <taxon>Fungi</taxon>
        <taxon>Dikarya</taxon>
        <taxon>Ascomycota</taxon>
        <taxon>Pezizomycotina</taxon>
        <taxon>Lecanoromycetes</taxon>
        <taxon>OSLEUM clade</taxon>
        <taxon>Lecanoromycetidae</taxon>
        <taxon>Lecanorales</taxon>
        <taxon>Lecanorineae</taxon>
        <taxon>Parmeliaceae</taxon>
        <taxon>Letharia</taxon>
    </lineage>
</organism>
<dbReference type="Proteomes" id="UP000578531">
    <property type="component" value="Unassembled WGS sequence"/>
</dbReference>
<evidence type="ECO:0000313" key="2">
    <source>
        <dbReference type="Proteomes" id="UP000578531"/>
    </source>
</evidence>
<accession>A0A8H6G1F3</accession>
<proteinExistence type="predicted"/>
<dbReference type="OrthoDB" id="5388375at2759"/>
<dbReference type="RefSeq" id="XP_037168057.1">
    <property type="nucleotide sequence ID" value="XM_037305192.1"/>
</dbReference>
<keyword evidence="2" id="KW-1185">Reference proteome</keyword>
<sequence length="80" mass="9303">MPFPPLFDAYKDRIQQHILNGLAVASVVSVEGVWKSTIYRIIDNLLGRQFAIFPAAWIGLRAFIESKRWAYQDEMQYDLI</sequence>
<evidence type="ECO:0000313" key="1">
    <source>
        <dbReference type="EMBL" id="KAF6238758.1"/>
    </source>
</evidence>
<dbReference type="AlphaFoldDB" id="A0A8H6G1F3"/>
<name>A0A8H6G1F3_9LECA</name>
<dbReference type="EMBL" id="JACCJC010000008">
    <property type="protein sequence ID" value="KAF6238758.1"/>
    <property type="molecule type" value="Genomic_DNA"/>
</dbReference>